<dbReference type="InterPro" id="IPR052432">
    <property type="entry name" value="PITP/CRAL-TRIO"/>
</dbReference>
<dbReference type="SUPFAM" id="SSF46938">
    <property type="entry name" value="CRAL/TRIO N-terminal domain"/>
    <property type="match status" value="1"/>
</dbReference>
<sequence length="465" mass="52005">MESPDIPLGHLGNLSTGQQGALKDMWACFYALQSDSGEVQSRYGTRVSLSEASQWVKECGGYETFHSAFWASPFAGHPDSTMLRFLRARKFDVSAGITMLANAIKWRVEVGADKIIEQGEEVLNRDLPGFDLQMKSGKTYIHGTDRQNRPIYYVHVQLHNPKAQTFEVLRDFTIYGVETGRSFLSPPTNQICLLFDMTGFGLKNMDWQYILFLVKAFEAYYPETLGTLLLHGAPWIFGGIWRVLKPLLDPVIASKFVFTRTDQELFEYVHPDQLIKSLGGNEQWTWSYTDCIDGENARLRDEPLSAQWKSKRAAALERVEEASKYWIANDTQTAVAAREKSIDEYRATSIEADPYIRPRTVYHRHGNLLEDGTVFWHYESAASDQVSGTPVGKLKEEARLADGKVGFSKDTGKNAAASVPDSDVDTSIGKLKEQAQVADGEGIFSEELDETVVVSAVNGDVHSSS</sequence>
<dbReference type="AlphaFoldDB" id="A0A166DD53"/>
<dbReference type="CDD" id="cd00170">
    <property type="entry name" value="SEC14"/>
    <property type="match status" value="1"/>
</dbReference>
<protein>
    <submittedName>
        <fullName evidence="2">CRAL/TRIO domain-containing protein</fullName>
    </submittedName>
</protein>
<accession>A0A166DD53</accession>
<reference evidence="2" key="1">
    <citation type="journal article" date="2016" name="Mol. Biol. Evol.">
        <title>Comparative Genomics of Early-Diverging Mushroom-Forming Fungi Provides Insights into the Origins of Lignocellulose Decay Capabilities.</title>
        <authorList>
            <person name="Nagy L.G."/>
            <person name="Riley R."/>
            <person name="Tritt A."/>
            <person name="Adam C."/>
            <person name="Daum C."/>
            <person name="Floudas D."/>
            <person name="Sun H."/>
            <person name="Yadav J.S."/>
            <person name="Pangilinan J."/>
            <person name="Larsson K.H."/>
            <person name="Matsuura K."/>
            <person name="Barry K."/>
            <person name="Labutti K."/>
            <person name="Kuo R."/>
            <person name="Ohm R.A."/>
            <person name="Bhattacharya S.S."/>
            <person name="Shirouzu T."/>
            <person name="Yoshinaga Y."/>
            <person name="Martin F.M."/>
            <person name="Grigoriev I.V."/>
            <person name="Hibbett D.S."/>
        </authorList>
    </citation>
    <scope>NUCLEOTIDE SEQUENCE [LARGE SCALE GENOMIC DNA]</scope>
    <source>
        <strain evidence="2">CBS 109695</strain>
    </source>
</reference>
<dbReference type="SUPFAM" id="SSF52087">
    <property type="entry name" value="CRAL/TRIO domain"/>
    <property type="match status" value="1"/>
</dbReference>
<dbReference type="Gene3D" id="3.40.525.10">
    <property type="entry name" value="CRAL-TRIO lipid binding domain"/>
    <property type="match status" value="1"/>
</dbReference>
<dbReference type="OrthoDB" id="3208360at2759"/>
<name>A0A166DD53_9AGAM</name>
<dbReference type="PANTHER" id="PTHR46590:SF1">
    <property type="entry name" value="PHOSPHATIDYLINOSITOL TRANSFER PROTEIN CSR1"/>
    <property type="match status" value="1"/>
</dbReference>
<dbReference type="STRING" id="436010.A0A166DD53"/>
<evidence type="ECO:0000313" key="2">
    <source>
        <dbReference type="EMBL" id="KZP14582.1"/>
    </source>
</evidence>
<proteinExistence type="predicted"/>
<dbReference type="InterPro" id="IPR036865">
    <property type="entry name" value="CRAL-TRIO_dom_sf"/>
</dbReference>
<dbReference type="SMART" id="SM01100">
    <property type="entry name" value="CRAL_TRIO_N"/>
    <property type="match status" value="1"/>
</dbReference>
<dbReference type="PROSITE" id="PS50191">
    <property type="entry name" value="CRAL_TRIO"/>
    <property type="match status" value="1"/>
</dbReference>
<dbReference type="InterPro" id="IPR001251">
    <property type="entry name" value="CRAL-TRIO_dom"/>
</dbReference>
<dbReference type="Pfam" id="PF00650">
    <property type="entry name" value="CRAL_TRIO"/>
    <property type="match status" value="1"/>
</dbReference>
<dbReference type="InterPro" id="IPR036273">
    <property type="entry name" value="CRAL/TRIO_N_dom_sf"/>
</dbReference>
<dbReference type="Pfam" id="PF03765">
    <property type="entry name" value="CRAL_TRIO_N"/>
    <property type="match status" value="1"/>
</dbReference>
<dbReference type="SMART" id="SM00516">
    <property type="entry name" value="SEC14"/>
    <property type="match status" value="1"/>
</dbReference>
<dbReference type="InterPro" id="IPR011074">
    <property type="entry name" value="CRAL/TRIO_N_dom"/>
</dbReference>
<evidence type="ECO:0000259" key="1">
    <source>
        <dbReference type="PROSITE" id="PS50191"/>
    </source>
</evidence>
<gene>
    <name evidence="2" type="ORF">FIBSPDRAFT_868101</name>
</gene>
<dbReference type="PANTHER" id="PTHR46590">
    <property type="entry name" value="PHOSPHATIDYLINOSITOL TRANSFER PROTEIN CSR1-RELATED"/>
    <property type="match status" value="1"/>
</dbReference>
<feature type="domain" description="CRAL-TRIO" evidence="1">
    <location>
        <begin position="129"/>
        <end position="286"/>
    </location>
</feature>
<dbReference type="EMBL" id="KV417615">
    <property type="protein sequence ID" value="KZP14582.1"/>
    <property type="molecule type" value="Genomic_DNA"/>
</dbReference>
<organism evidence="2">
    <name type="scientific">Athelia psychrophila</name>
    <dbReference type="NCBI Taxonomy" id="1759441"/>
    <lineage>
        <taxon>Eukaryota</taxon>
        <taxon>Fungi</taxon>
        <taxon>Dikarya</taxon>
        <taxon>Basidiomycota</taxon>
        <taxon>Agaricomycotina</taxon>
        <taxon>Agaricomycetes</taxon>
        <taxon>Agaricomycetidae</taxon>
        <taxon>Atheliales</taxon>
        <taxon>Atheliaceae</taxon>
        <taxon>Athelia</taxon>
    </lineage>
</organism>